<evidence type="ECO:0000313" key="2">
    <source>
        <dbReference type="EMBL" id="SFV74808.1"/>
    </source>
</evidence>
<keyword evidence="1" id="KW-0472">Membrane</keyword>
<feature type="transmembrane region" description="Helical" evidence="1">
    <location>
        <begin position="189"/>
        <end position="218"/>
    </location>
</feature>
<accession>A0A1W1D2M8</accession>
<sequence length="270" mass="31125">MKISKNHISLIIALVSILFSIQAFIIIDRSVNAYKKLLASNYSIIVVSNDTITNDKMLHINKLLLKSIELSPDDVISRIDTKMSKKNINLLKLTLPKFYKLKLKRYPTPQEIKQLTQDLLKYPSITKVEDFSYSVDTTYKLLLLFKDIISVFAVSVFIVTSLLIFKELRIWQFRHSERMNIMRLFGAPLWMRSAVLFRLAIVDAIIASGITFFLFIYISTNDWLINQFNSIGIRVVIFNPLDDFLLFLGIAIILSTLLAFLIITGHKEEV</sequence>
<gene>
    <name evidence="2" type="ORF">MNB_SM-3-152</name>
</gene>
<reference evidence="2" key="1">
    <citation type="submission" date="2016-10" db="EMBL/GenBank/DDBJ databases">
        <authorList>
            <person name="de Groot N.N."/>
        </authorList>
    </citation>
    <scope>NUCLEOTIDE SEQUENCE</scope>
</reference>
<keyword evidence="1" id="KW-1133">Transmembrane helix</keyword>
<dbReference type="InterPro" id="IPR004513">
    <property type="entry name" value="FtsX"/>
</dbReference>
<keyword evidence="1" id="KW-0812">Transmembrane</keyword>
<dbReference type="PANTHER" id="PTHR47755">
    <property type="entry name" value="CELL DIVISION PROTEIN FTSX"/>
    <property type="match status" value="1"/>
</dbReference>
<evidence type="ECO:0000256" key="1">
    <source>
        <dbReference type="SAM" id="Phobius"/>
    </source>
</evidence>
<keyword evidence="2" id="KW-0132">Cell division</keyword>
<feature type="transmembrane region" description="Helical" evidence="1">
    <location>
        <begin position="244"/>
        <end position="263"/>
    </location>
</feature>
<dbReference type="EMBL" id="FPHP01000005">
    <property type="protein sequence ID" value="SFV74808.1"/>
    <property type="molecule type" value="Genomic_DNA"/>
</dbReference>
<feature type="transmembrane region" description="Helical" evidence="1">
    <location>
        <begin position="148"/>
        <end position="168"/>
    </location>
</feature>
<dbReference type="PANTHER" id="PTHR47755:SF1">
    <property type="entry name" value="CELL DIVISION PROTEIN FTSX"/>
    <property type="match status" value="1"/>
</dbReference>
<name>A0A1W1D2M8_9ZZZZ</name>
<dbReference type="AlphaFoldDB" id="A0A1W1D2M8"/>
<proteinExistence type="predicted"/>
<organism evidence="2">
    <name type="scientific">hydrothermal vent metagenome</name>
    <dbReference type="NCBI Taxonomy" id="652676"/>
    <lineage>
        <taxon>unclassified sequences</taxon>
        <taxon>metagenomes</taxon>
        <taxon>ecological metagenomes</taxon>
    </lineage>
</organism>
<dbReference type="GO" id="GO:0016020">
    <property type="term" value="C:membrane"/>
    <property type="evidence" value="ECO:0007669"/>
    <property type="project" value="InterPro"/>
</dbReference>
<protein>
    <submittedName>
        <fullName evidence="2">Cell division protein FtsX</fullName>
    </submittedName>
</protein>
<dbReference type="GO" id="GO:0051301">
    <property type="term" value="P:cell division"/>
    <property type="evidence" value="ECO:0007669"/>
    <property type="project" value="UniProtKB-KW"/>
</dbReference>
<keyword evidence="2" id="KW-0131">Cell cycle</keyword>
<dbReference type="GO" id="GO:0032153">
    <property type="term" value="C:cell division site"/>
    <property type="evidence" value="ECO:0007669"/>
    <property type="project" value="TreeGrafter"/>
</dbReference>